<dbReference type="Gene3D" id="1.25.40.390">
    <property type="match status" value="1"/>
</dbReference>
<evidence type="ECO:0000259" key="6">
    <source>
        <dbReference type="Pfam" id="PF07980"/>
    </source>
</evidence>
<name>A0A1G9P7M1_9BACT</name>
<evidence type="ECO:0000256" key="3">
    <source>
        <dbReference type="ARBA" id="ARBA00022729"/>
    </source>
</evidence>
<sequence>MKKIVRKGLPFAVIAAVVLGAIACKDEFLEVPVTGQISESQLTTPAGLEGLLIGVYAQLMGAPDNGGGSAGGEWNGGATNWVWGSIRGGDANKGSNAGDFNSITPIERFEVQVTNSEVQFKWEGSFEGVARANTLLKIMAKADEVSEAQKTRIAAEARFLRGHFYFELRKNFKMVPWVDETMTDEEAKKVPNNTDIWPKIEADFQFAVDNLPETHSQIGRANKWAAMSYLAKAYMYQRKFNEAKQLFDDIIANGTTTDGTPYGLHPDFGDLFSLGGENSAESVFAYQATGGASSTYNSLHEVAMHQPYSTAAGETAGSDCCGFFHPSFDLAASYRTQNGLPLLDGSYRTGTNELVTDQGKASDEAFTPDAGPLDPRLDHTVGRRGIPWLDWGNIHPGKAWIRDQNFAGPYTPKKYALDKTEYGTRDASGWTPGYQATNFMIIRFADVLLMAAEAEVEVGSLEKAREYVNLVRSRAANASAFVKNLEGTADAANYVISTYDLPWTDQTAARNAVRFERKLELALEGHRFYDLVRWGNAAEVLNAYLSYEASKLSNQFGGATFTAPADEYLPIPQTEIDLQGKDDSGGNVLTQNDGY</sequence>
<evidence type="ECO:0000259" key="7">
    <source>
        <dbReference type="Pfam" id="PF14322"/>
    </source>
</evidence>
<dbReference type="STRING" id="1075417.SAMN05421823_109102"/>
<dbReference type="InterPro" id="IPR033985">
    <property type="entry name" value="SusD-like_N"/>
</dbReference>
<dbReference type="InterPro" id="IPR012944">
    <property type="entry name" value="SusD_RagB_dom"/>
</dbReference>
<keyword evidence="9" id="KW-1185">Reference proteome</keyword>
<protein>
    <submittedName>
        <fullName evidence="8">Starch-binding associating with outer membrane</fullName>
    </submittedName>
</protein>
<dbReference type="AlphaFoldDB" id="A0A1G9P7M1"/>
<evidence type="ECO:0000256" key="2">
    <source>
        <dbReference type="ARBA" id="ARBA00006275"/>
    </source>
</evidence>
<feature type="domain" description="SusD-like N-terminal" evidence="7">
    <location>
        <begin position="110"/>
        <end position="235"/>
    </location>
</feature>
<gene>
    <name evidence="8" type="ORF">SAMN05421823_109102</name>
</gene>
<evidence type="ECO:0000256" key="1">
    <source>
        <dbReference type="ARBA" id="ARBA00004442"/>
    </source>
</evidence>
<dbReference type="Pfam" id="PF14322">
    <property type="entry name" value="SusD-like_3"/>
    <property type="match status" value="1"/>
</dbReference>
<evidence type="ECO:0000256" key="4">
    <source>
        <dbReference type="ARBA" id="ARBA00023136"/>
    </source>
</evidence>
<reference evidence="8 9" key="1">
    <citation type="submission" date="2016-10" db="EMBL/GenBank/DDBJ databases">
        <authorList>
            <person name="de Groot N.N."/>
        </authorList>
    </citation>
    <scope>NUCLEOTIDE SEQUENCE [LARGE SCALE GENOMIC DNA]</scope>
    <source>
        <strain evidence="8 9">DSM 25186</strain>
    </source>
</reference>
<dbReference type="EMBL" id="FNFO01000009">
    <property type="protein sequence ID" value="SDL94553.1"/>
    <property type="molecule type" value="Genomic_DNA"/>
</dbReference>
<dbReference type="InterPro" id="IPR011990">
    <property type="entry name" value="TPR-like_helical_dom_sf"/>
</dbReference>
<evidence type="ECO:0000313" key="9">
    <source>
        <dbReference type="Proteomes" id="UP000198510"/>
    </source>
</evidence>
<organism evidence="8 9">
    <name type="scientific">Catalinimonas alkaloidigena</name>
    <dbReference type="NCBI Taxonomy" id="1075417"/>
    <lineage>
        <taxon>Bacteria</taxon>
        <taxon>Pseudomonadati</taxon>
        <taxon>Bacteroidota</taxon>
        <taxon>Cytophagia</taxon>
        <taxon>Cytophagales</taxon>
        <taxon>Catalimonadaceae</taxon>
        <taxon>Catalinimonas</taxon>
    </lineage>
</organism>
<accession>A0A1G9P7M1</accession>
<proteinExistence type="inferred from homology"/>
<evidence type="ECO:0000313" key="8">
    <source>
        <dbReference type="EMBL" id="SDL94553.1"/>
    </source>
</evidence>
<comment type="subcellular location">
    <subcellularLocation>
        <location evidence="1">Cell outer membrane</location>
    </subcellularLocation>
</comment>
<dbReference type="SUPFAM" id="SSF48452">
    <property type="entry name" value="TPR-like"/>
    <property type="match status" value="1"/>
</dbReference>
<evidence type="ECO:0000256" key="5">
    <source>
        <dbReference type="ARBA" id="ARBA00023237"/>
    </source>
</evidence>
<dbReference type="GO" id="GO:0009279">
    <property type="term" value="C:cell outer membrane"/>
    <property type="evidence" value="ECO:0007669"/>
    <property type="project" value="UniProtKB-SubCell"/>
</dbReference>
<dbReference type="Pfam" id="PF07980">
    <property type="entry name" value="SusD_RagB"/>
    <property type="match status" value="1"/>
</dbReference>
<keyword evidence="3" id="KW-0732">Signal</keyword>
<keyword evidence="4" id="KW-0472">Membrane</keyword>
<feature type="domain" description="RagB/SusD" evidence="6">
    <location>
        <begin position="281"/>
        <end position="595"/>
    </location>
</feature>
<keyword evidence="5" id="KW-0998">Cell outer membrane</keyword>
<dbReference type="OrthoDB" id="9792139at2"/>
<dbReference type="RefSeq" id="WP_089685596.1">
    <property type="nucleotide sequence ID" value="NZ_FNFO01000009.1"/>
</dbReference>
<dbReference type="Proteomes" id="UP000198510">
    <property type="component" value="Unassembled WGS sequence"/>
</dbReference>
<dbReference type="PROSITE" id="PS51257">
    <property type="entry name" value="PROKAR_LIPOPROTEIN"/>
    <property type="match status" value="1"/>
</dbReference>
<comment type="similarity">
    <text evidence="2">Belongs to the SusD family.</text>
</comment>